<proteinExistence type="predicted"/>
<accession>A0ABY1Q506</accession>
<evidence type="ECO:0000313" key="3">
    <source>
        <dbReference type="Proteomes" id="UP001158049"/>
    </source>
</evidence>
<feature type="transmembrane region" description="Helical" evidence="1">
    <location>
        <begin position="20"/>
        <end position="40"/>
    </location>
</feature>
<keyword evidence="1" id="KW-0472">Membrane</keyword>
<dbReference type="InterPro" id="IPR045584">
    <property type="entry name" value="Pilin-like"/>
</dbReference>
<dbReference type="NCBIfam" id="TIGR02532">
    <property type="entry name" value="IV_pilin_GFxxxE"/>
    <property type="match status" value="1"/>
</dbReference>
<organism evidence="2 3">
    <name type="scientific">Noviherbaspirillum suwonense</name>
    <dbReference type="NCBI Taxonomy" id="1224511"/>
    <lineage>
        <taxon>Bacteria</taxon>
        <taxon>Pseudomonadati</taxon>
        <taxon>Pseudomonadota</taxon>
        <taxon>Betaproteobacteria</taxon>
        <taxon>Burkholderiales</taxon>
        <taxon>Oxalobacteraceae</taxon>
        <taxon>Noviherbaspirillum</taxon>
    </lineage>
</organism>
<dbReference type="RefSeq" id="WP_283442275.1">
    <property type="nucleotide sequence ID" value="NZ_FXUL01000006.1"/>
</dbReference>
<keyword evidence="1" id="KW-0812">Transmembrane</keyword>
<sequence length="150" mass="15683">MRTRSNKALEEGGHTLIELLAVLGILAVLAAAAMHGWQALVRRQQRAEGKAALLQMMQQQERHFSLHGRYQAFDAIAPAPFKWHSGPTPADSAYAISAVGCAGMSLASCVTAVAHPGGAGVRPGEGDPACGVLRLDSRGVRQADGGAACW</sequence>
<dbReference type="Gene3D" id="3.30.700.10">
    <property type="entry name" value="Glycoprotein, Type 4 Pilin"/>
    <property type="match status" value="1"/>
</dbReference>
<dbReference type="Pfam" id="PF07963">
    <property type="entry name" value="N_methyl"/>
    <property type="match status" value="1"/>
</dbReference>
<reference evidence="2 3" key="1">
    <citation type="submission" date="2017-05" db="EMBL/GenBank/DDBJ databases">
        <authorList>
            <person name="Varghese N."/>
            <person name="Submissions S."/>
        </authorList>
    </citation>
    <scope>NUCLEOTIDE SEQUENCE [LARGE SCALE GENOMIC DNA]</scope>
    <source>
        <strain evidence="2 3">DSM 26001</strain>
    </source>
</reference>
<keyword evidence="1" id="KW-1133">Transmembrane helix</keyword>
<dbReference type="SUPFAM" id="SSF54523">
    <property type="entry name" value="Pili subunits"/>
    <property type="match status" value="1"/>
</dbReference>
<protein>
    <submittedName>
        <fullName evidence="2">Type IV pilus assembly protein PilE</fullName>
    </submittedName>
</protein>
<comment type="caution">
    <text evidence="2">The sequence shown here is derived from an EMBL/GenBank/DDBJ whole genome shotgun (WGS) entry which is preliminary data.</text>
</comment>
<evidence type="ECO:0000313" key="2">
    <source>
        <dbReference type="EMBL" id="SMP59879.1"/>
    </source>
</evidence>
<gene>
    <name evidence="2" type="ORF">SAMN06295970_106174</name>
</gene>
<dbReference type="EMBL" id="FXUL01000006">
    <property type="protein sequence ID" value="SMP59879.1"/>
    <property type="molecule type" value="Genomic_DNA"/>
</dbReference>
<name>A0ABY1Q506_9BURK</name>
<dbReference type="Proteomes" id="UP001158049">
    <property type="component" value="Unassembled WGS sequence"/>
</dbReference>
<dbReference type="Pfam" id="PF16732">
    <property type="entry name" value="ComP_DUS"/>
    <property type="match status" value="1"/>
</dbReference>
<evidence type="ECO:0000256" key="1">
    <source>
        <dbReference type="SAM" id="Phobius"/>
    </source>
</evidence>
<keyword evidence="3" id="KW-1185">Reference proteome</keyword>
<dbReference type="InterPro" id="IPR012902">
    <property type="entry name" value="N_methyl_site"/>
</dbReference>
<dbReference type="InterPro" id="IPR031982">
    <property type="entry name" value="PilE-like"/>
</dbReference>